<feature type="compositionally biased region" description="Acidic residues" evidence="1">
    <location>
        <begin position="502"/>
        <end position="536"/>
    </location>
</feature>
<reference evidence="2" key="1">
    <citation type="submission" date="2022-08" db="EMBL/GenBank/DDBJ databases">
        <authorList>
            <consortium name="DOE Joint Genome Institute"/>
            <person name="Min B."/>
            <person name="Riley R."/>
            <person name="Sierra-Patev S."/>
            <person name="Naranjo-Ortiz M."/>
            <person name="Looney B."/>
            <person name="Konkel Z."/>
            <person name="Slot J.C."/>
            <person name="Sakamoto Y."/>
            <person name="Steenwyk J.L."/>
            <person name="Rokas A."/>
            <person name="Carro J."/>
            <person name="Camarero S."/>
            <person name="Ferreira P."/>
            <person name="Molpeceres G."/>
            <person name="Ruiz-Duenas F.J."/>
            <person name="Serrano A."/>
            <person name="Henrissat B."/>
            <person name="Drula E."/>
            <person name="Hughes K.W."/>
            <person name="Mata J.L."/>
            <person name="Ishikawa N.K."/>
            <person name="Vargas-Isla R."/>
            <person name="Ushijima S."/>
            <person name="Smith C.A."/>
            <person name="Ahrendt S."/>
            <person name="Andreopoulos W."/>
            <person name="He G."/>
            <person name="Labutti K."/>
            <person name="Lipzen A."/>
            <person name="Ng V."/>
            <person name="Sandor L."/>
            <person name="Barry K."/>
            <person name="Martinez A.T."/>
            <person name="Xiao Y."/>
            <person name="Gibbons J.G."/>
            <person name="Terashima K."/>
            <person name="Hibbett D.S."/>
            <person name="Grigoriev I.V."/>
        </authorList>
    </citation>
    <scope>NUCLEOTIDE SEQUENCE</scope>
    <source>
        <strain evidence="2">TFB7829</strain>
    </source>
</reference>
<feature type="compositionally biased region" description="Polar residues" evidence="1">
    <location>
        <begin position="1"/>
        <end position="21"/>
    </location>
</feature>
<protein>
    <submittedName>
        <fullName evidence="2">Uncharacterized protein</fullName>
    </submittedName>
</protein>
<proteinExistence type="predicted"/>
<evidence type="ECO:0000313" key="3">
    <source>
        <dbReference type="Proteomes" id="UP001163850"/>
    </source>
</evidence>
<organism evidence="2 3">
    <name type="scientific">Lentinula detonsa</name>
    <dbReference type="NCBI Taxonomy" id="2804962"/>
    <lineage>
        <taxon>Eukaryota</taxon>
        <taxon>Fungi</taxon>
        <taxon>Dikarya</taxon>
        <taxon>Basidiomycota</taxon>
        <taxon>Agaricomycotina</taxon>
        <taxon>Agaricomycetes</taxon>
        <taxon>Agaricomycetidae</taxon>
        <taxon>Agaricales</taxon>
        <taxon>Marasmiineae</taxon>
        <taxon>Omphalotaceae</taxon>
        <taxon>Lentinula</taxon>
    </lineage>
</organism>
<accession>A0AA38PPL6</accession>
<dbReference type="EMBL" id="MU802358">
    <property type="protein sequence ID" value="KAJ3979393.1"/>
    <property type="molecule type" value="Genomic_DNA"/>
</dbReference>
<evidence type="ECO:0000256" key="1">
    <source>
        <dbReference type="SAM" id="MobiDB-lite"/>
    </source>
</evidence>
<feature type="region of interest" description="Disordered" evidence="1">
    <location>
        <begin position="496"/>
        <end position="536"/>
    </location>
</feature>
<dbReference type="Proteomes" id="UP001163850">
    <property type="component" value="Unassembled WGS sequence"/>
</dbReference>
<comment type="caution">
    <text evidence="2">The sequence shown here is derived from an EMBL/GenBank/DDBJ whole genome shotgun (WGS) entry which is preliminary data.</text>
</comment>
<evidence type="ECO:0000313" key="2">
    <source>
        <dbReference type="EMBL" id="KAJ3979393.1"/>
    </source>
</evidence>
<feature type="region of interest" description="Disordered" evidence="1">
    <location>
        <begin position="1"/>
        <end position="40"/>
    </location>
</feature>
<name>A0AA38PPL6_9AGAR</name>
<sequence>MSFSASTNNAQAPYSSPTSALGKNVTERNPTEMIHPLRGRRQRTQRRIALIIYRLNPLPLLQANPPPIWLEMLTTPQLILSQTLSIDLHSTLPPLLPVARSTMFFEKIWRRLQGVWPDSKCPNAPQWRLCLTLRLSKFSFSTGKKKLIRTFSFRVLANSSPQSLLERTFLQVNPQSEAVRQNFLQLRNLTQALPGGSIGSKIATISENQVRLIFARVSSVGLNSWTPDFLGSVSSLWNELHESIALDTFRQACMNRAYETFGVEMKFVLNSELAIGLYRNFVFHHLLNNICKEQKNPGAIQKELDLSKVYKHRKHRAEERLKYLEMLKWNPRISTILSSPSCHSDDEDSPDKKEFFRLLLPLRNPKVTVFVEHLDDYRNKTRAYDHCCNAYKEIPWVPHPLGKISSFAHKLPKPVDPDKDDDADKEKPDIALDWFDPVQFNELPPHIRFRYRNCPIALPPAQFTGGTDWQKMKNKHFMKKYGNSVKSLYKIPTKEEINGVNDDGEETDWEGDSSVETDDEEEDDENAEAEAEAMQE</sequence>
<dbReference type="AlphaFoldDB" id="A0AA38PPL6"/>
<gene>
    <name evidence="2" type="ORF">F5890DRAFT_1478568</name>
</gene>